<gene>
    <name evidence="2" type="ORF">K503DRAFT_806000</name>
</gene>
<evidence type="ECO:0000313" key="3">
    <source>
        <dbReference type="Proteomes" id="UP000092154"/>
    </source>
</evidence>
<feature type="compositionally biased region" description="Low complexity" evidence="1">
    <location>
        <begin position="162"/>
        <end position="173"/>
    </location>
</feature>
<dbReference type="Proteomes" id="UP000092154">
    <property type="component" value="Unassembled WGS sequence"/>
</dbReference>
<evidence type="ECO:0000313" key="2">
    <source>
        <dbReference type="EMBL" id="OAX31523.1"/>
    </source>
</evidence>
<proteinExistence type="predicted"/>
<keyword evidence="3" id="KW-1185">Reference proteome</keyword>
<reference evidence="2 3" key="1">
    <citation type="submission" date="2016-06" db="EMBL/GenBank/DDBJ databases">
        <title>Comparative genomics of the ectomycorrhizal sister species Rhizopogon vinicolor and Rhizopogon vesiculosus (Basidiomycota: Boletales) reveals a divergence of the mating type B locus.</title>
        <authorList>
            <consortium name="DOE Joint Genome Institute"/>
            <person name="Mujic A.B."/>
            <person name="Kuo A."/>
            <person name="Tritt A."/>
            <person name="Lipzen A."/>
            <person name="Chen C."/>
            <person name="Johnson J."/>
            <person name="Sharma A."/>
            <person name="Barry K."/>
            <person name="Grigoriev I.V."/>
            <person name="Spatafora J.W."/>
        </authorList>
    </citation>
    <scope>NUCLEOTIDE SEQUENCE [LARGE SCALE GENOMIC DNA]</scope>
    <source>
        <strain evidence="2 3">AM-OR11-026</strain>
    </source>
</reference>
<dbReference type="InParanoid" id="A0A1B7MG05"/>
<feature type="non-terminal residue" evidence="2">
    <location>
        <position position="1"/>
    </location>
</feature>
<name>A0A1B7MG05_9AGAM</name>
<dbReference type="OrthoDB" id="2686499at2759"/>
<evidence type="ECO:0000256" key="1">
    <source>
        <dbReference type="SAM" id="MobiDB-lite"/>
    </source>
</evidence>
<feature type="region of interest" description="Disordered" evidence="1">
    <location>
        <begin position="146"/>
        <end position="177"/>
    </location>
</feature>
<dbReference type="EMBL" id="KV449362">
    <property type="protein sequence ID" value="OAX31523.1"/>
    <property type="molecule type" value="Genomic_DNA"/>
</dbReference>
<organism evidence="2 3">
    <name type="scientific">Rhizopogon vinicolor AM-OR11-026</name>
    <dbReference type="NCBI Taxonomy" id="1314800"/>
    <lineage>
        <taxon>Eukaryota</taxon>
        <taxon>Fungi</taxon>
        <taxon>Dikarya</taxon>
        <taxon>Basidiomycota</taxon>
        <taxon>Agaricomycotina</taxon>
        <taxon>Agaricomycetes</taxon>
        <taxon>Agaricomycetidae</taxon>
        <taxon>Boletales</taxon>
        <taxon>Suillineae</taxon>
        <taxon>Rhizopogonaceae</taxon>
        <taxon>Rhizopogon</taxon>
    </lineage>
</organism>
<accession>A0A1B7MG05</accession>
<protein>
    <submittedName>
        <fullName evidence="2">Uncharacterized protein</fullName>
    </submittedName>
</protein>
<feature type="compositionally biased region" description="Basic residues" evidence="1">
    <location>
        <begin position="37"/>
        <end position="51"/>
    </location>
</feature>
<sequence>ADATRRLSQRRRRDNINPDRPLPPGFFNDSPRDPPPSRRRPLSPSPARRHHVAGHLSLGGRTLLGRLSSLFRQDNYNTPDAPPPLRFLEWAQKPLFNSPRRRDEGMELQDRRLTTVDVPFTGGKPRNISAAQIRMKKERERVKKAKKACASNSRPPHDSVTQQSGGAAQAQSSTELHADVATPDVAATSAATTLTMSLPDAIIPRAGRWTRFRLFVCCISAQYTDGYH</sequence>
<dbReference type="AlphaFoldDB" id="A0A1B7MG05"/>
<feature type="region of interest" description="Disordered" evidence="1">
    <location>
        <begin position="1"/>
        <end position="51"/>
    </location>
</feature>